<comment type="caution">
    <text evidence="1">The sequence shown here is derived from an EMBL/GenBank/DDBJ whole genome shotgun (WGS) entry which is preliminary data.</text>
</comment>
<organism evidence="1 2">
    <name type="scientific">Cirrhinus molitorella</name>
    <name type="common">mud carp</name>
    <dbReference type="NCBI Taxonomy" id="172907"/>
    <lineage>
        <taxon>Eukaryota</taxon>
        <taxon>Metazoa</taxon>
        <taxon>Chordata</taxon>
        <taxon>Craniata</taxon>
        <taxon>Vertebrata</taxon>
        <taxon>Euteleostomi</taxon>
        <taxon>Actinopterygii</taxon>
        <taxon>Neopterygii</taxon>
        <taxon>Teleostei</taxon>
        <taxon>Ostariophysi</taxon>
        <taxon>Cypriniformes</taxon>
        <taxon>Cyprinidae</taxon>
        <taxon>Labeoninae</taxon>
        <taxon>Labeonini</taxon>
        <taxon>Cirrhinus</taxon>
    </lineage>
</organism>
<name>A0AA88TR21_9TELE</name>
<sequence length="72" mass="8105">MTEKCPVLLWCPEVGVDTKVPLDTEAMVEQTVQGAMAERHHPDPYGQRHIAPQKKIYWGTICISCLEQALGR</sequence>
<dbReference type="AlphaFoldDB" id="A0AA88TR21"/>
<gene>
    <name evidence="1" type="ORF">Q8A67_018758</name>
</gene>
<protein>
    <submittedName>
        <fullName evidence="1">Uncharacterized protein</fullName>
    </submittedName>
</protein>
<dbReference type="EMBL" id="JAUYZG010000018">
    <property type="protein sequence ID" value="KAK2881490.1"/>
    <property type="molecule type" value="Genomic_DNA"/>
</dbReference>
<proteinExistence type="predicted"/>
<evidence type="ECO:0000313" key="2">
    <source>
        <dbReference type="Proteomes" id="UP001187343"/>
    </source>
</evidence>
<accession>A0AA88TR21</accession>
<reference evidence="1" key="1">
    <citation type="submission" date="2023-08" db="EMBL/GenBank/DDBJ databases">
        <title>Chromosome-level Genome Assembly of mud carp (Cirrhinus molitorella).</title>
        <authorList>
            <person name="Liu H."/>
        </authorList>
    </citation>
    <scope>NUCLEOTIDE SEQUENCE</scope>
    <source>
        <strain evidence="1">Prfri</strain>
        <tissue evidence="1">Muscle</tissue>
    </source>
</reference>
<keyword evidence="2" id="KW-1185">Reference proteome</keyword>
<evidence type="ECO:0000313" key="1">
    <source>
        <dbReference type="EMBL" id="KAK2881490.1"/>
    </source>
</evidence>
<dbReference type="Proteomes" id="UP001187343">
    <property type="component" value="Unassembled WGS sequence"/>
</dbReference>